<gene>
    <name evidence="1" type="ORF">CR513_60488</name>
</gene>
<dbReference type="EMBL" id="QJKJ01016223">
    <property type="protein sequence ID" value="RDX61296.1"/>
    <property type="molecule type" value="Genomic_DNA"/>
</dbReference>
<evidence type="ECO:0000313" key="2">
    <source>
        <dbReference type="Proteomes" id="UP000257109"/>
    </source>
</evidence>
<proteinExistence type="predicted"/>
<dbReference type="Proteomes" id="UP000257109">
    <property type="component" value="Unassembled WGS sequence"/>
</dbReference>
<comment type="caution">
    <text evidence="1">The sequence shown here is derived from an EMBL/GenBank/DDBJ whole genome shotgun (WGS) entry which is preliminary data.</text>
</comment>
<protein>
    <submittedName>
        <fullName evidence="1">Uncharacterized protein</fullName>
    </submittedName>
</protein>
<keyword evidence="2" id="KW-1185">Reference proteome</keyword>
<organism evidence="1 2">
    <name type="scientific">Mucuna pruriens</name>
    <name type="common">Velvet bean</name>
    <name type="synonym">Dolichos pruriens</name>
    <dbReference type="NCBI Taxonomy" id="157652"/>
    <lineage>
        <taxon>Eukaryota</taxon>
        <taxon>Viridiplantae</taxon>
        <taxon>Streptophyta</taxon>
        <taxon>Embryophyta</taxon>
        <taxon>Tracheophyta</taxon>
        <taxon>Spermatophyta</taxon>
        <taxon>Magnoliopsida</taxon>
        <taxon>eudicotyledons</taxon>
        <taxon>Gunneridae</taxon>
        <taxon>Pentapetalae</taxon>
        <taxon>rosids</taxon>
        <taxon>fabids</taxon>
        <taxon>Fabales</taxon>
        <taxon>Fabaceae</taxon>
        <taxon>Papilionoideae</taxon>
        <taxon>50 kb inversion clade</taxon>
        <taxon>NPAAA clade</taxon>
        <taxon>indigoferoid/millettioid clade</taxon>
        <taxon>Phaseoleae</taxon>
        <taxon>Mucuna</taxon>
    </lineage>
</organism>
<reference evidence="1" key="1">
    <citation type="submission" date="2018-05" db="EMBL/GenBank/DDBJ databases">
        <title>Draft genome of Mucuna pruriens seed.</title>
        <authorList>
            <person name="Nnadi N.E."/>
            <person name="Vos R."/>
            <person name="Hasami M.H."/>
            <person name="Devisetty U.K."/>
            <person name="Aguiy J.C."/>
        </authorList>
    </citation>
    <scope>NUCLEOTIDE SEQUENCE [LARGE SCALE GENOMIC DNA]</scope>
    <source>
        <strain evidence="1">JCA_2017</strain>
    </source>
</reference>
<feature type="non-terminal residue" evidence="1">
    <location>
        <position position="1"/>
    </location>
</feature>
<accession>A0A371E5J4</accession>
<name>A0A371E5J4_MUCPR</name>
<evidence type="ECO:0000313" key="1">
    <source>
        <dbReference type="EMBL" id="RDX61296.1"/>
    </source>
</evidence>
<dbReference type="AlphaFoldDB" id="A0A371E5J4"/>
<sequence length="94" mass="11335">MVEFNKKINELELDQKLKESLLNVWINSYLEETSEGLYDEEENVVIYQLDICTFEDGQDSKEDKMKKSSLKHEFLQQLSYLIQRTNKVEKEYNY</sequence>